<dbReference type="STRING" id="6211.A0A068YD22"/>
<dbReference type="PANTHER" id="PTHR16071">
    <property type="entry name" value="CHROMOSOME 1 OPEN READING FRAME 112"/>
    <property type="match status" value="1"/>
</dbReference>
<gene>
    <name evidence="1" type="ORF">EmuJ_000767800</name>
</gene>
<dbReference type="PANTHER" id="PTHR16071:SF2">
    <property type="entry name" value="FIGNL1-INTERACTING REGULATOR OF RECOMBINATION AND MITOSIS"/>
    <property type="match status" value="1"/>
</dbReference>
<proteinExistence type="predicted"/>
<dbReference type="EMBL" id="LN902841">
    <property type="protein sequence ID" value="CDS40112.1"/>
    <property type="molecule type" value="Genomic_DNA"/>
</dbReference>
<name>A0A068YD22_ECHMU</name>
<dbReference type="OrthoDB" id="6088000at2759"/>
<dbReference type="Proteomes" id="UP000017246">
    <property type="component" value="Unassembled WGS sequence"/>
</dbReference>
<protein>
    <submittedName>
        <fullName evidence="1">Uncharacterized protein</fullName>
    </submittedName>
</protein>
<dbReference type="InterPro" id="IPR027902">
    <property type="entry name" value="DUF4487"/>
</dbReference>
<accession>A0A068YD22</accession>
<keyword evidence="2" id="KW-1185">Reference proteome</keyword>
<evidence type="ECO:0000313" key="2">
    <source>
        <dbReference type="Proteomes" id="UP000017246"/>
    </source>
</evidence>
<dbReference type="OMA" id="NAISCWL"/>
<evidence type="ECO:0000313" key="1">
    <source>
        <dbReference type="EMBL" id="CDS40112.1"/>
    </source>
</evidence>
<dbReference type="Pfam" id="PF14868">
    <property type="entry name" value="DUF4487"/>
    <property type="match status" value="1"/>
</dbReference>
<reference evidence="1" key="2">
    <citation type="submission" date="2015-11" db="EMBL/GenBank/DDBJ databases">
        <authorList>
            <person name="Zhang Y."/>
            <person name="Guo Z."/>
        </authorList>
    </citation>
    <scope>NUCLEOTIDE SEQUENCE</scope>
</reference>
<dbReference type="AlphaFoldDB" id="A0A068YD22"/>
<reference evidence="1" key="1">
    <citation type="journal article" date="2013" name="Nature">
        <title>The genomes of four tapeworm species reveal adaptations to parasitism.</title>
        <authorList>
            <person name="Tsai I.J."/>
            <person name="Zarowiecki M."/>
            <person name="Holroyd N."/>
            <person name="Garciarrubio A."/>
            <person name="Sanchez-Flores A."/>
            <person name="Brooks K.L."/>
            <person name="Tracey A."/>
            <person name="Bobes R.J."/>
            <person name="Fragoso G."/>
            <person name="Sciutto E."/>
            <person name="Aslett M."/>
            <person name="Beasley H."/>
            <person name="Bennett H.M."/>
            <person name="Cai J."/>
            <person name="Camicia F."/>
            <person name="Clark R."/>
            <person name="Cucher M."/>
            <person name="De Silva N."/>
            <person name="Day T.A."/>
            <person name="Deplazes P."/>
            <person name="Estrada K."/>
            <person name="Fernandez C."/>
            <person name="Holland P.W."/>
            <person name="Hou J."/>
            <person name="Hu S."/>
            <person name="Huckvale T."/>
            <person name="Hung S.S."/>
            <person name="Kamenetzky L."/>
            <person name="Keane J.A."/>
            <person name="Kiss F."/>
            <person name="Koziol U."/>
            <person name="Lambert O."/>
            <person name="Liu K."/>
            <person name="Luo X."/>
            <person name="Luo Y."/>
            <person name="Macchiaroli N."/>
            <person name="Nichol S."/>
            <person name="Paps J."/>
            <person name="Parkinson J."/>
            <person name="Pouchkina-Stantcheva N."/>
            <person name="Riddiford N."/>
            <person name="Rosenzvit M."/>
            <person name="Salinas G."/>
            <person name="Wasmuth J.D."/>
            <person name="Zamanian M."/>
            <person name="Zheng Y."/>
            <person name="Cai X."/>
            <person name="Soberon X."/>
            <person name="Olson P.D."/>
            <person name="Laclette J.P."/>
            <person name="Brehm K."/>
            <person name="Berriman M."/>
            <person name="Garciarrubio A."/>
            <person name="Bobes R.J."/>
            <person name="Fragoso G."/>
            <person name="Sanchez-Flores A."/>
            <person name="Estrada K."/>
            <person name="Cevallos M.A."/>
            <person name="Morett E."/>
            <person name="Gonzalez V."/>
            <person name="Portillo T."/>
            <person name="Ochoa-Leyva A."/>
            <person name="Jose M.V."/>
            <person name="Sciutto E."/>
            <person name="Landa A."/>
            <person name="Jimenez L."/>
            <person name="Valdes V."/>
            <person name="Carrero J.C."/>
            <person name="Larralde C."/>
            <person name="Morales-Montor J."/>
            <person name="Limon-Lason J."/>
            <person name="Soberon X."/>
            <person name="Laclette J.P."/>
        </authorList>
    </citation>
    <scope>NUCLEOTIDE SEQUENCE [LARGE SCALE GENOMIC DNA]</scope>
</reference>
<organism evidence="1 2">
    <name type="scientific">Echinococcus multilocularis</name>
    <name type="common">Fox tapeworm</name>
    <dbReference type="NCBI Taxonomy" id="6211"/>
    <lineage>
        <taxon>Eukaryota</taxon>
        <taxon>Metazoa</taxon>
        <taxon>Spiralia</taxon>
        <taxon>Lophotrochozoa</taxon>
        <taxon>Platyhelminthes</taxon>
        <taxon>Cestoda</taxon>
        <taxon>Eucestoda</taxon>
        <taxon>Cyclophyllidea</taxon>
        <taxon>Taeniidae</taxon>
        <taxon>Echinococcus</taxon>
    </lineage>
</organism>
<sequence>MVGCVQHFQSVLFLTSERCQRRRVVDFISWTLEVQFAGGLFSAGTGLEQNFLKEVSTSLFVAADMALSCVSQVAPKPGQSISAAVNAIVLANLTPLVNCRIFASILVNLSKRRDSRAFSMWLSDEFNAYAEFFTNLEAAFALWKPYESTPNPSDFHIPRFLNLNIDQKQLSSSVEQFLTTITIEICRSVRHLPNEVFPYLESALLETTLHASPVISIVAQDIWCFVVRYGSAELCWQYVTLLGNAVLCLAERYASPTKGTPPFKARPPLEQMSRLGCLLSRFLVFLTARQQREFLSAFPIFDSLSGGATEKSLLWRFLLLRKGASQLHPSIRPLLERQVIERANQLLRNRPALSSSSAPAADWLLDALTCLRLTEDLALNTLAPYATVLSQLSAAILTFDDSEVGALEDEEVAGWMVAPPHLLHLTDPSARLQVILSLLTHWLPRHLLRLASEQSLVECQQLLQVLFAQIRTYCRDGIGLAALNAISCWLLAYTSANSEQITAFPAFSLASPQSPPTPSSPPLPPTVSQMLSALWSPLCQTGLTADCELTREIAKKVKDKLGELCPDLGQEKRPRQSGCCNSDVDVATVDAHLTTLAETVGQLEDLSGVLTSAHRERGRTLARRLTALFSASGQ</sequence>